<dbReference type="Pfam" id="PF07995">
    <property type="entry name" value="GSDH"/>
    <property type="match status" value="1"/>
</dbReference>
<dbReference type="InterPro" id="IPR011041">
    <property type="entry name" value="Quinoprot_gluc/sorb_DH_b-prop"/>
</dbReference>
<keyword evidence="2" id="KW-0732">Signal</keyword>
<evidence type="ECO:0000259" key="3">
    <source>
        <dbReference type="Pfam" id="PF07995"/>
    </source>
</evidence>
<protein>
    <submittedName>
        <fullName evidence="4">Dehydrogenase</fullName>
    </submittedName>
</protein>
<dbReference type="PANTHER" id="PTHR19328">
    <property type="entry name" value="HEDGEHOG-INTERACTING PROTEIN"/>
    <property type="match status" value="1"/>
</dbReference>
<gene>
    <name evidence="4" type="ORF">DI569_00415</name>
</gene>
<comment type="caution">
    <text evidence="4">The sequence shown here is derived from an EMBL/GenBank/DDBJ whole genome shotgun (WGS) entry which is preliminary data.</text>
</comment>
<sequence length="392" mass="41660">MKKIPALAVSTALIVAACSAGTAPGNAAPADSARIDTTGDHPAKPLTDAPFTVEEIASFNEPWAMTFLPGTRLALVTEKSGKLKLWQEGGATLDVAGVPTVAYGGQGGFGDVILAPDFATTGHIYLSWVEPGEGDTFGAVVGRAKLVQGAAPRLEGLQTIWTQSPKVGGRGHFSHRLAFSPDGKYLFIGSGERQKFDPAQDMTANLGKVLRLNPDGSVPADNPFASQGGVTAQIWSLGHRNILGLAFDGSGKLWNQEMGPKGGDEVNLVEAKANYGYPIVSNGDHYDGKDIPDHPTRPEFAAPKLWWNPAVSPAGLAWYGGDLYPGWKNSLLMGALSGEGLVRMQIDGDRLHKADRWDFGQRIREVEVREDGTVWLLSDGADGKLLKLVPKG</sequence>
<feature type="signal peptide" evidence="2">
    <location>
        <begin position="1"/>
        <end position="27"/>
    </location>
</feature>
<dbReference type="InterPro" id="IPR012938">
    <property type="entry name" value="Glc/Sorbosone_DH"/>
</dbReference>
<dbReference type="SUPFAM" id="SSF50952">
    <property type="entry name" value="Soluble quinoprotein glucose dehydrogenase"/>
    <property type="match status" value="1"/>
</dbReference>
<name>A0A2W5NED2_SPHMC</name>
<dbReference type="InterPro" id="IPR011042">
    <property type="entry name" value="6-blade_b-propeller_TolB-like"/>
</dbReference>
<feature type="region of interest" description="Disordered" evidence="1">
    <location>
        <begin position="26"/>
        <end position="46"/>
    </location>
</feature>
<dbReference type="Proteomes" id="UP000248597">
    <property type="component" value="Unassembled WGS sequence"/>
</dbReference>
<feature type="compositionally biased region" description="Basic and acidic residues" evidence="1">
    <location>
        <begin position="33"/>
        <end position="43"/>
    </location>
</feature>
<evidence type="ECO:0000313" key="5">
    <source>
        <dbReference type="Proteomes" id="UP000248597"/>
    </source>
</evidence>
<dbReference type="EMBL" id="QFPJ01000001">
    <property type="protein sequence ID" value="PZQ24680.1"/>
    <property type="molecule type" value="Genomic_DNA"/>
</dbReference>
<accession>A0A2W5NED2</accession>
<dbReference type="Gene3D" id="2.120.10.30">
    <property type="entry name" value="TolB, C-terminal domain"/>
    <property type="match status" value="1"/>
</dbReference>
<evidence type="ECO:0000256" key="2">
    <source>
        <dbReference type="SAM" id="SignalP"/>
    </source>
</evidence>
<reference evidence="4 5" key="1">
    <citation type="submission" date="2017-08" db="EMBL/GenBank/DDBJ databases">
        <title>Infants hospitalized years apart are colonized by the same room-sourced microbial strains.</title>
        <authorList>
            <person name="Brooks B."/>
            <person name="Olm M.R."/>
            <person name="Firek B.A."/>
            <person name="Baker R."/>
            <person name="Thomas B.C."/>
            <person name="Morowitz M.J."/>
            <person name="Banfield J.F."/>
        </authorList>
    </citation>
    <scope>NUCLEOTIDE SEQUENCE [LARGE SCALE GENOMIC DNA]</scope>
    <source>
        <strain evidence="4">S2_005_003_R2_47</strain>
    </source>
</reference>
<dbReference type="PANTHER" id="PTHR19328:SF75">
    <property type="entry name" value="ALDOSE SUGAR DEHYDROGENASE YLII"/>
    <property type="match status" value="1"/>
</dbReference>
<dbReference type="PROSITE" id="PS51257">
    <property type="entry name" value="PROKAR_LIPOPROTEIN"/>
    <property type="match status" value="1"/>
</dbReference>
<feature type="domain" description="Glucose/Sorbosone dehydrogenase" evidence="3">
    <location>
        <begin position="59"/>
        <end position="387"/>
    </location>
</feature>
<proteinExistence type="predicted"/>
<evidence type="ECO:0000256" key="1">
    <source>
        <dbReference type="SAM" id="MobiDB-lite"/>
    </source>
</evidence>
<evidence type="ECO:0000313" key="4">
    <source>
        <dbReference type="EMBL" id="PZQ24680.1"/>
    </source>
</evidence>
<organism evidence="4 5">
    <name type="scientific">Sphingopyxis macrogoltabida</name>
    <name type="common">Sphingomonas macrogoltabidus</name>
    <dbReference type="NCBI Taxonomy" id="33050"/>
    <lineage>
        <taxon>Bacteria</taxon>
        <taxon>Pseudomonadati</taxon>
        <taxon>Pseudomonadota</taxon>
        <taxon>Alphaproteobacteria</taxon>
        <taxon>Sphingomonadales</taxon>
        <taxon>Sphingomonadaceae</taxon>
        <taxon>Sphingopyxis</taxon>
    </lineage>
</organism>
<feature type="chain" id="PRO_5016122030" evidence="2">
    <location>
        <begin position="28"/>
        <end position="392"/>
    </location>
</feature>
<dbReference type="AlphaFoldDB" id="A0A2W5NED2"/>